<evidence type="ECO:0000313" key="5">
    <source>
        <dbReference type="Proteomes" id="UP000038045"/>
    </source>
</evidence>
<reference evidence="6" key="1">
    <citation type="submission" date="2017-02" db="UniProtKB">
        <authorList>
            <consortium name="WormBaseParasite"/>
        </authorList>
    </citation>
    <scope>IDENTIFICATION</scope>
</reference>
<evidence type="ECO:0000256" key="3">
    <source>
        <dbReference type="RuleBase" id="RU000682"/>
    </source>
</evidence>
<dbReference type="PANTHER" id="PTHR15116">
    <property type="entry name" value="DNA-BINDING PROTEIN SATB FAMILY MEMBER"/>
    <property type="match status" value="1"/>
</dbReference>
<evidence type="ECO:0000256" key="2">
    <source>
        <dbReference type="PROSITE-ProRule" id="PRU00108"/>
    </source>
</evidence>
<dbReference type="FunFam" id="1.10.10.60:FF:000169">
    <property type="entry name" value="DNA-binding protein SATB1"/>
    <property type="match status" value="1"/>
</dbReference>
<comment type="subcellular location">
    <subcellularLocation>
        <location evidence="1 2 3">Nucleus</location>
    </subcellularLocation>
</comment>
<dbReference type="InterPro" id="IPR009057">
    <property type="entry name" value="Homeodomain-like_sf"/>
</dbReference>
<keyword evidence="2 3" id="KW-0238">DNA-binding</keyword>
<dbReference type="Proteomes" id="UP000038045">
    <property type="component" value="Unplaced"/>
</dbReference>
<dbReference type="AlphaFoldDB" id="A0A0N4Z0R1"/>
<keyword evidence="2 3" id="KW-0539">Nucleus</keyword>
<feature type="domain" description="Homeobox" evidence="4">
    <location>
        <begin position="295"/>
        <end position="355"/>
    </location>
</feature>
<evidence type="ECO:0000259" key="4">
    <source>
        <dbReference type="PROSITE" id="PS50071"/>
    </source>
</evidence>
<evidence type="ECO:0000313" key="6">
    <source>
        <dbReference type="WBParaSite" id="PTRK_0000029100.1"/>
    </source>
</evidence>
<dbReference type="Gene3D" id="1.10.10.60">
    <property type="entry name" value="Homeodomain-like"/>
    <property type="match status" value="1"/>
</dbReference>
<dbReference type="CDD" id="cd00086">
    <property type="entry name" value="homeodomain"/>
    <property type="match status" value="1"/>
</dbReference>
<dbReference type="WBParaSite" id="PTRK_0000029100.1">
    <property type="protein sequence ID" value="PTRK_0000029100.1"/>
    <property type="gene ID" value="PTRK_0000029100"/>
</dbReference>
<accession>A0A0N4Z0R1</accession>
<dbReference type="PANTHER" id="PTHR15116:SF16">
    <property type="entry name" value="DEFECTIVE PROVENTRICULUS, ISOFORM A"/>
    <property type="match status" value="1"/>
</dbReference>
<dbReference type="Pfam" id="PF00046">
    <property type="entry name" value="Homeodomain"/>
    <property type="match status" value="1"/>
</dbReference>
<dbReference type="InterPro" id="IPR001356">
    <property type="entry name" value="HD"/>
</dbReference>
<protein>
    <submittedName>
        <fullName evidence="6">Homeobox domain-containing protein</fullName>
    </submittedName>
</protein>
<dbReference type="SUPFAM" id="SSF46689">
    <property type="entry name" value="Homeodomain-like"/>
    <property type="match status" value="1"/>
</dbReference>
<dbReference type="STRING" id="131310.A0A0N4Z0R1"/>
<dbReference type="GO" id="GO:0000981">
    <property type="term" value="F:DNA-binding transcription factor activity, RNA polymerase II-specific"/>
    <property type="evidence" value="ECO:0007669"/>
    <property type="project" value="TreeGrafter"/>
</dbReference>
<dbReference type="InterPro" id="IPR039673">
    <property type="entry name" value="SATB1/SATB2"/>
</dbReference>
<dbReference type="GO" id="GO:0000978">
    <property type="term" value="F:RNA polymerase II cis-regulatory region sequence-specific DNA binding"/>
    <property type="evidence" value="ECO:0007669"/>
    <property type="project" value="TreeGrafter"/>
</dbReference>
<dbReference type="GO" id="GO:0006338">
    <property type="term" value="P:chromatin remodeling"/>
    <property type="evidence" value="ECO:0007669"/>
    <property type="project" value="InterPro"/>
</dbReference>
<dbReference type="Gene3D" id="3.10.20.710">
    <property type="entry name" value="SATB, ubiquitin-like oligomerisation domain"/>
    <property type="match status" value="1"/>
</dbReference>
<feature type="DNA-binding region" description="Homeobox" evidence="2">
    <location>
        <begin position="297"/>
        <end position="356"/>
    </location>
</feature>
<proteinExistence type="predicted"/>
<keyword evidence="2 3" id="KW-0371">Homeobox</keyword>
<keyword evidence="5" id="KW-1185">Reference proteome</keyword>
<dbReference type="PROSITE" id="PS50071">
    <property type="entry name" value="HOMEOBOX_2"/>
    <property type="match status" value="1"/>
</dbReference>
<name>A0A0N4Z0R1_PARTI</name>
<evidence type="ECO:0000256" key="1">
    <source>
        <dbReference type="ARBA" id="ARBA00004123"/>
    </source>
</evidence>
<sequence>METVTVHVIVETKNVISFYNPTPVEKEILSTDVNLNSSIPLSRICDEILKIVGLSHKTKESEARLQFDKCKPVTFESLFPNRQITIGSVIEQFKNNFSIKIWTSLVNEDTNKKEMTITVKLKFLKIILETYSGILNSIFDPTIQNFANQIKILDTQDVSIEELQNLNKTLDEFEITKEESKQLYTPFDSIAAILNFTNSIQNSPRPSPIEGNNDEINSHDHTNESSPNIIPTLPSLSSVGITNSFASYNSSISNVPFQIKSEFIDKNSSILKLKQSKMLSSFNNFNGRTRLMFDTEKEIPHLENWYLENAHPGNELIHKYTDYLNDLSDRKINNKIAPHNVKIWFKNRRAKGKKMKSSS</sequence>
<dbReference type="SMART" id="SM00389">
    <property type="entry name" value="HOX"/>
    <property type="match status" value="1"/>
</dbReference>
<dbReference type="GO" id="GO:0005634">
    <property type="term" value="C:nucleus"/>
    <property type="evidence" value="ECO:0007669"/>
    <property type="project" value="UniProtKB-SubCell"/>
</dbReference>
<organism evidence="5 6">
    <name type="scientific">Parastrongyloides trichosuri</name>
    <name type="common">Possum-specific nematode worm</name>
    <dbReference type="NCBI Taxonomy" id="131310"/>
    <lineage>
        <taxon>Eukaryota</taxon>
        <taxon>Metazoa</taxon>
        <taxon>Ecdysozoa</taxon>
        <taxon>Nematoda</taxon>
        <taxon>Chromadorea</taxon>
        <taxon>Rhabditida</taxon>
        <taxon>Tylenchina</taxon>
        <taxon>Panagrolaimomorpha</taxon>
        <taxon>Strongyloidoidea</taxon>
        <taxon>Strongyloididae</taxon>
        <taxon>Parastrongyloides</taxon>
    </lineage>
</organism>
<dbReference type="InterPro" id="IPR038224">
    <property type="entry name" value="SATB_ULD_sf"/>
</dbReference>